<evidence type="ECO:0000313" key="2">
    <source>
        <dbReference type="Proteomes" id="UP000006729"/>
    </source>
</evidence>
<name>A0A3N7G1L2_POPTR</name>
<proteinExistence type="predicted"/>
<organism evidence="1 2">
    <name type="scientific">Populus trichocarpa</name>
    <name type="common">Western balsam poplar</name>
    <name type="synonym">Populus balsamifera subsp. trichocarpa</name>
    <dbReference type="NCBI Taxonomy" id="3694"/>
    <lineage>
        <taxon>Eukaryota</taxon>
        <taxon>Viridiplantae</taxon>
        <taxon>Streptophyta</taxon>
        <taxon>Embryophyta</taxon>
        <taxon>Tracheophyta</taxon>
        <taxon>Spermatophyta</taxon>
        <taxon>Magnoliopsida</taxon>
        <taxon>eudicotyledons</taxon>
        <taxon>Gunneridae</taxon>
        <taxon>Pentapetalae</taxon>
        <taxon>rosids</taxon>
        <taxon>fabids</taxon>
        <taxon>Malpighiales</taxon>
        <taxon>Salicaceae</taxon>
        <taxon>Saliceae</taxon>
        <taxon>Populus</taxon>
    </lineage>
</organism>
<dbReference type="InParanoid" id="A0A3N7G1L2"/>
<sequence>MFIHYFKEQIGYDMNSSTLGDICYFYTPLKCNVDCTRGMLFIPKYSSRMSP</sequence>
<evidence type="ECO:0000313" key="1">
    <source>
        <dbReference type="EMBL" id="RQP00196.1"/>
    </source>
</evidence>
<protein>
    <submittedName>
        <fullName evidence="1">Uncharacterized protein</fullName>
    </submittedName>
</protein>
<gene>
    <name evidence="1" type="ORF">POPTR_014G150400</name>
</gene>
<dbReference type="AlphaFoldDB" id="A0A3N7G1L2"/>
<keyword evidence="2" id="KW-1185">Reference proteome</keyword>
<reference evidence="1 2" key="1">
    <citation type="journal article" date="2006" name="Science">
        <title>The genome of black cottonwood, Populus trichocarpa (Torr. &amp; Gray).</title>
        <authorList>
            <person name="Tuskan G.A."/>
            <person name="Difazio S."/>
            <person name="Jansson S."/>
            <person name="Bohlmann J."/>
            <person name="Grigoriev I."/>
            <person name="Hellsten U."/>
            <person name="Putnam N."/>
            <person name="Ralph S."/>
            <person name="Rombauts S."/>
            <person name="Salamov A."/>
            <person name="Schein J."/>
            <person name="Sterck L."/>
            <person name="Aerts A."/>
            <person name="Bhalerao R.R."/>
            <person name="Bhalerao R.P."/>
            <person name="Blaudez D."/>
            <person name="Boerjan W."/>
            <person name="Brun A."/>
            <person name="Brunner A."/>
            <person name="Busov V."/>
            <person name="Campbell M."/>
            <person name="Carlson J."/>
            <person name="Chalot M."/>
            <person name="Chapman J."/>
            <person name="Chen G.L."/>
            <person name="Cooper D."/>
            <person name="Coutinho P.M."/>
            <person name="Couturier J."/>
            <person name="Covert S."/>
            <person name="Cronk Q."/>
            <person name="Cunningham R."/>
            <person name="Davis J."/>
            <person name="Degroeve S."/>
            <person name="Dejardin A."/>
            <person name="Depamphilis C."/>
            <person name="Detter J."/>
            <person name="Dirks B."/>
            <person name="Dubchak I."/>
            <person name="Duplessis S."/>
            <person name="Ehlting J."/>
            <person name="Ellis B."/>
            <person name="Gendler K."/>
            <person name="Goodstein D."/>
            <person name="Gribskov M."/>
            <person name="Grimwood J."/>
            <person name="Groover A."/>
            <person name="Gunter L."/>
            <person name="Hamberger B."/>
            <person name="Heinze B."/>
            <person name="Helariutta Y."/>
            <person name="Henrissat B."/>
            <person name="Holligan D."/>
            <person name="Holt R."/>
            <person name="Huang W."/>
            <person name="Islam-Faridi N."/>
            <person name="Jones S."/>
            <person name="Jones-Rhoades M."/>
            <person name="Jorgensen R."/>
            <person name="Joshi C."/>
            <person name="Kangasjarvi J."/>
            <person name="Karlsson J."/>
            <person name="Kelleher C."/>
            <person name="Kirkpatrick R."/>
            <person name="Kirst M."/>
            <person name="Kohler A."/>
            <person name="Kalluri U."/>
            <person name="Larimer F."/>
            <person name="Leebens-Mack J."/>
            <person name="Leple J.C."/>
            <person name="Locascio P."/>
            <person name="Lou Y."/>
            <person name="Lucas S."/>
            <person name="Martin F."/>
            <person name="Montanini B."/>
            <person name="Napoli C."/>
            <person name="Nelson D.R."/>
            <person name="Nelson C."/>
            <person name="Nieminen K."/>
            <person name="Nilsson O."/>
            <person name="Pereda V."/>
            <person name="Peter G."/>
            <person name="Philippe R."/>
            <person name="Pilate G."/>
            <person name="Poliakov A."/>
            <person name="Razumovskaya J."/>
            <person name="Richardson P."/>
            <person name="Rinaldi C."/>
            <person name="Ritland K."/>
            <person name="Rouze P."/>
            <person name="Ryaboy D."/>
            <person name="Schmutz J."/>
            <person name="Schrader J."/>
            <person name="Segerman B."/>
            <person name="Shin H."/>
            <person name="Siddiqui A."/>
            <person name="Sterky F."/>
            <person name="Terry A."/>
            <person name="Tsai C.J."/>
            <person name="Uberbacher E."/>
            <person name="Unneberg P."/>
            <person name="Vahala J."/>
            <person name="Wall K."/>
            <person name="Wessler S."/>
            <person name="Yang G."/>
            <person name="Yin T."/>
            <person name="Douglas C."/>
            <person name="Marra M."/>
            <person name="Sandberg G."/>
            <person name="Van de Peer Y."/>
            <person name="Rokhsar D."/>
        </authorList>
    </citation>
    <scope>NUCLEOTIDE SEQUENCE [LARGE SCALE GENOMIC DNA]</scope>
    <source>
        <strain evidence="2">cv. Nisqually</strain>
    </source>
</reference>
<dbReference type="EMBL" id="CM009303">
    <property type="protein sequence ID" value="RQP00196.1"/>
    <property type="molecule type" value="Genomic_DNA"/>
</dbReference>
<accession>A0A3N7G1L2</accession>
<dbReference type="Proteomes" id="UP000006729">
    <property type="component" value="Chromosome 14"/>
</dbReference>